<proteinExistence type="predicted"/>
<sequence>MYLAIVDHEYKDRILTPYRICVDIERECVPLCLSPNKYDLLFWTSAWSCSSCQDLAVALLHSELPWEPFFSFAASIIT</sequence>
<reference evidence="1" key="1">
    <citation type="journal article" date="2023" name="GigaByte">
        <title>Genome assembly of the bearded iris, Iris pallida Lam.</title>
        <authorList>
            <person name="Bruccoleri R.E."/>
            <person name="Oakeley E.J."/>
            <person name="Faust A.M.E."/>
            <person name="Altorfer M."/>
            <person name="Dessus-Babus S."/>
            <person name="Burckhardt D."/>
            <person name="Oertli M."/>
            <person name="Naumann U."/>
            <person name="Petersen F."/>
            <person name="Wong J."/>
        </authorList>
    </citation>
    <scope>NUCLEOTIDE SEQUENCE</scope>
    <source>
        <strain evidence="1">GSM-AAB239-AS_SAM_17_03QT</strain>
    </source>
</reference>
<dbReference type="AlphaFoldDB" id="A0AAX6HSE3"/>
<comment type="caution">
    <text evidence="1">The sequence shown here is derived from an EMBL/GenBank/DDBJ whole genome shotgun (WGS) entry which is preliminary data.</text>
</comment>
<gene>
    <name evidence="2" type="ORF">M6B38_263130</name>
    <name evidence="1" type="ORF">M6B38_295320</name>
</gene>
<reference evidence="1" key="2">
    <citation type="submission" date="2023-04" db="EMBL/GenBank/DDBJ databases">
        <authorList>
            <person name="Bruccoleri R.E."/>
            <person name="Oakeley E.J."/>
            <person name="Faust A.-M."/>
            <person name="Dessus-Babus S."/>
            <person name="Altorfer M."/>
            <person name="Burckhardt D."/>
            <person name="Oertli M."/>
            <person name="Naumann U."/>
            <person name="Petersen F."/>
            <person name="Wong J."/>
        </authorList>
    </citation>
    <scope>NUCLEOTIDE SEQUENCE</scope>
    <source>
        <strain evidence="1">GSM-AAB239-AS_SAM_17_03QT</strain>
        <tissue evidence="1">Leaf</tissue>
    </source>
</reference>
<name>A0AAX6HSE3_IRIPA</name>
<evidence type="ECO:0000313" key="1">
    <source>
        <dbReference type="EMBL" id="KAJ6843970.1"/>
    </source>
</evidence>
<dbReference type="EMBL" id="JANAVB010002616">
    <property type="protein sequence ID" value="KAJ6850723.1"/>
    <property type="molecule type" value="Genomic_DNA"/>
</dbReference>
<keyword evidence="3" id="KW-1185">Reference proteome</keyword>
<organism evidence="1 3">
    <name type="scientific">Iris pallida</name>
    <name type="common">Sweet iris</name>
    <dbReference type="NCBI Taxonomy" id="29817"/>
    <lineage>
        <taxon>Eukaryota</taxon>
        <taxon>Viridiplantae</taxon>
        <taxon>Streptophyta</taxon>
        <taxon>Embryophyta</taxon>
        <taxon>Tracheophyta</taxon>
        <taxon>Spermatophyta</taxon>
        <taxon>Magnoliopsida</taxon>
        <taxon>Liliopsida</taxon>
        <taxon>Asparagales</taxon>
        <taxon>Iridaceae</taxon>
        <taxon>Iridoideae</taxon>
        <taxon>Irideae</taxon>
        <taxon>Iris</taxon>
    </lineage>
</organism>
<evidence type="ECO:0000313" key="2">
    <source>
        <dbReference type="EMBL" id="KAJ6850723.1"/>
    </source>
</evidence>
<dbReference type="Proteomes" id="UP001140949">
    <property type="component" value="Unassembled WGS sequence"/>
</dbReference>
<accession>A0AAX6HSE3</accession>
<protein>
    <submittedName>
        <fullName evidence="1">Uncharacterized protein</fullName>
    </submittedName>
</protein>
<evidence type="ECO:0000313" key="3">
    <source>
        <dbReference type="Proteomes" id="UP001140949"/>
    </source>
</evidence>
<dbReference type="EMBL" id="JANAVB010006800">
    <property type="protein sequence ID" value="KAJ6843970.1"/>
    <property type="molecule type" value="Genomic_DNA"/>
</dbReference>